<dbReference type="AlphaFoldDB" id="A0A1H7U6I5"/>
<dbReference type="EMBL" id="FOAB01000007">
    <property type="protein sequence ID" value="SEL92660.1"/>
    <property type="molecule type" value="Genomic_DNA"/>
</dbReference>
<dbReference type="STRING" id="1038014.SAMN04487910_3610"/>
<evidence type="ECO:0000313" key="2">
    <source>
        <dbReference type="Proteomes" id="UP000198521"/>
    </source>
</evidence>
<name>A0A1H7U6I5_AQUAM</name>
<protein>
    <submittedName>
        <fullName evidence="1">Uncharacterized protein</fullName>
    </submittedName>
</protein>
<keyword evidence="2" id="KW-1185">Reference proteome</keyword>
<evidence type="ECO:0000313" key="1">
    <source>
        <dbReference type="EMBL" id="SEL92660.1"/>
    </source>
</evidence>
<reference evidence="2" key="1">
    <citation type="submission" date="2016-10" db="EMBL/GenBank/DDBJ databases">
        <authorList>
            <person name="Varghese N."/>
            <person name="Submissions S."/>
        </authorList>
    </citation>
    <scope>NUCLEOTIDE SEQUENCE [LARGE SCALE GENOMIC DNA]</scope>
    <source>
        <strain evidence="2">DSM 25232 / NCIMB 14723 / 92V</strain>
    </source>
</reference>
<organism evidence="1 2">
    <name type="scientific">Aquimarina amphilecti</name>
    <dbReference type="NCBI Taxonomy" id="1038014"/>
    <lineage>
        <taxon>Bacteria</taxon>
        <taxon>Pseudomonadati</taxon>
        <taxon>Bacteroidota</taxon>
        <taxon>Flavobacteriia</taxon>
        <taxon>Flavobacteriales</taxon>
        <taxon>Flavobacteriaceae</taxon>
        <taxon>Aquimarina</taxon>
    </lineage>
</organism>
<proteinExistence type="predicted"/>
<dbReference type="Proteomes" id="UP000198521">
    <property type="component" value="Unassembled WGS sequence"/>
</dbReference>
<gene>
    <name evidence="1" type="ORF">SAMN04487910_3610</name>
</gene>
<sequence>MKIVVIDFVFNELINFLLEKNTFPINKKTRKQLTKVFDYIMEYQSILLVRQFSLMKYSHDK</sequence>
<accession>A0A1H7U6I5</accession>